<dbReference type="PANTHER" id="PTHR39161">
    <property type="entry name" value="ADAPTER PROTEIN MECA"/>
    <property type="match status" value="1"/>
</dbReference>
<accession>A0ABR7NNG5</accession>
<sequence>MKIERINENQIRCTLSNFDLSVRNVNLNELAYGSEKARNLFREMIQRASREVGFEAEDIPLMVEAIPMANDSVMLIITKIEDPEELDTRFSKFSAADEDDDPSVGNLTAELLDGADALLSLLGSQNPGQGEGAKAAPAVSDKNAQAQKAAKAPDGELPDPARYIRFYQFDSLDQVCAAARETGSVFSGSSVLYKNPQSGRYYLVLKKESSDELSFSRTCNLLSEYGTRLRQDPAAEAYYAEHYEVIVKQNTLAALAKI</sequence>
<dbReference type="InterPro" id="IPR038471">
    <property type="entry name" value="MecA_C_sf"/>
</dbReference>
<comment type="similarity">
    <text evidence="1">Belongs to the MecA family.</text>
</comment>
<dbReference type="EMBL" id="JACRTJ010000001">
    <property type="protein sequence ID" value="MBC8597660.1"/>
    <property type="molecule type" value="Genomic_DNA"/>
</dbReference>
<feature type="region of interest" description="Disordered" evidence="2">
    <location>
        <begin position="126"/>
        <end position="156"/>
    </location>
</feature>
<organism evidence="3 4">
    <name type="scientific">Enterocloster hominis</name>
    <name type="common">ex Liu et al. 2021</name>
    <dbReference type="NCBI Taxonomy" id="2763663"/>
    <lineage>
        <taxon>Bacteria</taxon>
        <taxon>Bacillati</taxon>
        <taxon>Bacillota</taxon>
        <taxon>Clostridia</taxon>
        <taxon>Lachnospirales</taxon>
        <taxon>Lachnospiraceae</taxon>
        <taxon>Enterocloster</taxon>
    </lineage>
</organism>
<dbReference type="Gene3D" id="3.30.70.1950">
    <property type="match status" value="1"/>
</dbReference>
<reference evidence="3 4" key="1">
    <citation type="submission" date="2020-08" db="EMBL/GenBank/DDBJ databases">
        <title>Genome public.</title>
        <authorList>
            <person name="Liu C."/>
            <person name="Sun Q."/>
        </authorList>
    </citation>
    <scope>NUCLEOTIDE SEQUENCE [LARGE SCALE GENOMIC DNA]</scope>
    <source>
        <strain evidence="3 4">BX10</strain>
    </source>
</reference>
<comment type="caution">
    <text evidence="3">The sequence shown here is derived from an EMBL/GenBank/DDBJ whole genome shotgun (WGS) entry which is preliminary data.</text>
</comment>
<keyword evidence="4" id="KW-1185">Reference proteome</keyword>
<evidence type="ECO:0000256" key="2">
    <source>
        <dbReference type="SAM" id="MobiDB-lite"/>
    </source>
</evidence>
<dbReference type="Proteomes" id="UP000647491">
    <property type="component" value="Unassembled WGS sequence"/>
</dbReference>
<proteinExistence type="inferred from homology"/>
<evidence type="ECO:0000313" key="4">
    <source>
        <dbReference type="Proteomes" id="UP000647491"/>
    </source>
</evidence>
<protein>
    <submittedName>
        <fullName evidence="3">Adaptor protein MecA</fullName>
    </submittedName>
</protein>
<evidence type="ECO:0000256" key="1">
    <source>
        <dbReference type="ARBA" id="ARBA00005397"/>
    </source>
</evidence>
<evidence type="ECO:0000313" key="3">
    <source>
        <dbReference type="EMBL" id="MBC8597660.1"/>
    </source>
</evidence>
<dbReference type="Pfam" id="PF05389">
    <property type="entry name" value="MecA"/>
    <property type="match status" value="1"/>
</dbReference>
<name>A0ABR7NNG5_9FIRM</name>
<dbReference type="InterPro" id="IPR008681">
    <property type="entry name" value="Neg-reg_MecA"/>
</dbReference>
<dbReference type="RefSeq" id="WP_022272758.1">
    <property type="nucleotide sequence ID" value="NZ_JACRTJ010000001.1"/>
</dbReference>
<dbReference type="PANTHER" id="PTHR39161:SF1">
    <property type="entry name" value="ADAPTER PROTEIN MECA 1"/>
    <property type="match status" value="1"/>
</dbReference>
<gene>
    <name evidence="3" type="ORF">H8708_00155</name>
</gene>